<proteinExistence type="predicted"/>
<evidence type="ECO:0000313" key="1">
    <source>
        <dbReference type="EMBL" id="JAD62167.1"/>
    </source>
</evidence>
<reference evidence="1" key="1">
    <citation type="submission" date="2014-09" db="EMBL/GenBank/DDBJ databases">
        <authorList>
            <person name="Magalhaes I.L.F."/>
            <person name="Oliveira U."/>
            <person name="Santos F.R."/>
            <person name="Vidigal T.H.D.A."/>
            <person name="Brescovit A.D."/>
            <person name="Santos A.J."/>
        </authorList>
    </citation>
    <scope>NUCLEOTIDE SEQUENCE</scope>
    <source>
        <tissue evidence="1">Shoot tissue taken approximately 20 cm above the soil surface</tissue>
    </source>
</reference>
<organism evidence="1">
    <name type="scientific">Arundo donax</name>
    <name type="common">Giant reed</name>
    <name type="synonym">Donax arundinaceus</name>
    <dbReference type="NCBI Taxonomy" id="35708"/>
    <lineage>
        <taxon>Eukaryota</taxon>
        <taxon>Viridiplantae</taxon>
        <taxon>Streptophyta</taxon>
        <taxon>Embryophyta</taxon>
        <taxon>Tracheophyta</taxon>
        <taxon>Spermatophyta</taxon>
        <taxon>Magnoliopsida</taxon>
        <taxon>Liliopsida</taxon>
        <taxon>Poales</taxon>
        <taxon>Poaceae</taxon>
        <taxon>PACMAD clade</taxon>
        <taxon>Arundinoideae</taxon>
        <taxon>Arundineae</taxon>
        <taxon>Arundo</taxon>
    </lineage>
</organism>
<dbReference type="AlphaFoldDB" id="A0A0A9BSD1"/>
<sequence>MLGKRDCIFSSCTPETCSEVLDTMCKRVVISGWTEIYRVQQSYRGH</sequence>
<reference evidence="1" key="2">
    <citation type="journal article" date="2015" name="Data Brief">
        <title>Shoot transcriptome of the giant reed, Arundo donax.</title>
        <authorList>
            <person name="Barrero R.A."/>
            <person name="Guerrero F.D."/>
            <person name="Moolhuijzen P."/>
            <person name="Goolsby J.A."/>
            <person name="Tidwell J."/>
            <person name="Bellgard S.E."/>
            <person name="Bellgard M.I."/>
        </authorList>
    </citation>
    <scope>NUCLEOTIDE SEQUENCE</scope>
    <source>
        <tissue evidence="1">Shoot tissue taken approximately 20 cm above the soil surface</tissue>
    </source>
</reference>
<protein>
    <submittedName>
        <fullName evidence="1">Uncharacterized protein</fullName>
    </submittedName>
</protein>
<name>A0A0A9BSD1_ARUDO</name>
<accession>A0A0A9BSD1</accession>
<dbReference type="EMBL" id="GBRH01235728">
    <property type="protein sequence ID" value="JAD62167.1"/>
    <property type="molecule type" value="Transcribed_RNA"/>
</dbReference>